<comment type="caution">
    <text evidence="1">The sequence shown here is derived from an EMBL/GenBank/DDBJ whole genome shotgun (WGS) entry which is preliminary data.</text>
</comment>
<dbReference type="Pfam" id="PF13561">
    <property type="entry name" value="adh_short_C2"/>
    <property type="match status" value="1"/>
</dbReference>
<sequence>PGTKNVAKDILKLNIGLIKSGIAFKNRLPLGRFGKPDEVALMALVLASDLSSYVHGSLIPVDGGFLSS</sequence>
<feature type="non-terminal residue" evidence="1">
    <location>
        <position position="1"/>
    </location>
</feature>
<evidence type="ECO:0008006" key="2">
    <source>
        <dbReference type="Google" id="ProtNLM"/>
    </source>
</evidence>
<proteinExistence type="predicted"/>
<dbReference type="Gene3D" id="3.40.50.720">
    <property type="entry name" value="NAD(P)-binding Rossmann-like Domain"/>
    <property type="match status" value="1"/>
</dbReference>
<gene>
    <name evidence="1" type="ORF">S01H1_83706</name>
</gene>
<dbReference type="AlphaFoldDB" id="X0YJX9"/>
<dbReference type="InterPro" id="IPR036291">
    <property type="entry name" value="NAD(P)-bd_dom_sf"/>
</dbReference>
<organism evidence="1">
    <name type="scientific">marine sediment metagenome</name>
    <dbReference type="NCBI Taxonomy" id="412755"/>
    <lineage>
        <taxon>unclassified sequences</taxon>
        <taxon>metagenomes</taxon>
        <taxon>ecological metagenomes</taxon>
    </lineage>
</organism>
<accession>X0YJX9</accession>
<dbReference type="SUPFAM" id="SSF51735">
    <property type="entry name" value="NAD(P)-binding Rossmann-fold domains"/>
    <property type="match status" value="1"/>
</dbReference>
<dbReference type="EMBL" id="BARS01056963">
    <property type="protein sequence ID" value="GAG47392.1"/>
    <property type="molecule type" value="Genomic_DNA"/>
</dbReference>
<reference evidence="1" key="1">
    <citation type="journal article" date="2014" name="Front. Microbiol.">
        <title>High frequency of phylogenetically diverse reductive dehalogenase-homologous genes in deep subseafloor sedimentary metagenomes.</title>
        <authorList>
            <person name="Kawai M."/>
            <person name="Futagami T."/>
            <person name="Toyoda A."/>
            <person name="Takaki Y."/>
            <person name="Nishi S."/>
            <person name="Hori S."/>
            <person name="Arai W."/>
            <person name="Tsubouchi T."/>
            <person name="Morono Y."/>
            <person name="Uchiyama I."/>
            <person name="Ito T."/>
            <person name="Fujiyama A."/>
            <person name="Inagaki F."/>
            <person name="Takami H."/>
        </authorList>
    </citation>
    <scope>NUCLEOTIDE SEQUENCE</scope>
    <source>
        <strain evidence="1">Expedition CK06-06</strain>
    </source>
</reference>
<evidence type="ECO:0000313" key="1">
    <source>
        <dbReference type="EMBL" id="GAG47392.1"/>
    </source>
</evidence>
<dbReference type="InterPro" id="IPR002347">
    <property type="entry name" value="SDR_fam"/>
</dbReference>
<protein>
    <recommendedName>
        <fullName evidence="2">SDR family oxidoreductase</fullName>
    </recommendedName>
</protein>
<name>X0YJX9_9ZZZZ</name>